<dbReference type="RefSeq" id="WP_145180865.1">
    <property type="nucleotide sequence ID" value="NZ_CP036266.1"/>
</dbReference>
<keyword evidence="2" id="KW-1185">Reference proteome</keyword>
<accession>A0A517PHY5</accession>
<protein>
    <submittedName>
        <fullName evidence="1">Uncharacterized protein</fullName>
    </submittedName>
</protein>
<name>A0A517PHY5_9PLAN</name>
<proteinExistence type="predicted"/>
<reference evidence="1 2" key="1">
    <citation type="submission" date="2019-02" db="EMBL/GenBank/DDBJ databases">
        <title>Deep-cultivation of Planctomycetes and their phenomic and genomic characterization uncovers novel biology.</title>
        <authorList>
            <person name="Wiegand S."/>
            <person name="Jogler M."/>
            <person name="Boedeker C."/>
            <person name="Pinto D."/>
            <person name="Vollmers J."/>
            <person name="Rivas-Marin E."/>
            <person name="Kohn T."/>
            <person name="Peeters S.H."/>
            <person name="Heuer A."/>
            <person name="Rast P."/>
            <person name="Oberbeckmann S."/>
            <person name="Bunk B."/>
            <person name="Jeske O."/>
            <person name="Meyerdierks A."/>
            <person name="Storesund J.E."/>
            <person name="Kallscheuer N."/>
            <person name="Luecker S."/>
            <person name="Lage O.M."/>
            <person name="Pohl T."/>
            <person name="Merkel B.J."/>
            <person name="Hornburger P."/>
            <person name="Mueller R.-W."/>
            <person name="Bruemmer F."/>
            <person name="Labrenz M."/>
            <person name="Spormann A.M."/>
            <person name="Op den Camp H."/>
            <person name="Overmann J."/>
            <person name="Amann R."/>
            <person name="Jetten M.S.M."/>
            <person name="Mascher T."/>
            <person name="Medema M.H."/>
            <person name="Devos D.P."/>
            <person name="Kaster A.-K."/>
            <person name="Ovreas L."/>
            <person name="Rohde M."/>
            <person name="Galperin M.Y."/>
            <person name="Jogler C."/>
        </authorList>
    </citation>
    <scope>NUCLEOTIDE SEQUENCE [LARGE SCALE GENOMIC DNA]</scope>
    <source>
        <strain evidence="1 2">HG66A1</strain>
    </source>
</reference>
<evidence type="ECO:0000313" key="2">
    <source>
        <dbReference type="Proteomes" id="UP000320421"/>
    </source>
</evidence>
<dbReference type="OrthoDB" id="7189707at2"/>
<dbReference type="Proteomes" id="UP000320421">
    <property type="component" value="Chromosome"/>
</dbReference>
<evidence type="ECO:0000313" key="1">
    <source>
        <dbReference type="EMBL" id="QDT18951.1"/>
    </source>
</evidence>
<dbReference type="AlphaFoldDB" id="A0A517PHY5"/>
<gene>
    <name evidence="1" type="ORF">HG66A1_07140</name>
</gene>
<dbReference type="EMBL" id="CP036266">
    <property type="protein sequence ID" value="QDT18951.1"/>
    <property type="molecule type" value="Genomic_DNA"/>
</dbReference>
<sequence length="146" mass="16470">MWFDTETPFYGQDGPDYDLVCPSCGGRCVGKTYSRGVRGTYLNPYIGYCVKRILCSQCGVVGELKSGASLEHRFWYRIRIGEHVLWAENESRLRRIQDVLTGNTDRNQAALYALPQWLIKGSNRSKAITQIEKMLADQSLPGSVNS</sequence>
<organism evidence="1 2">
    <name type="scientific">Gimesia chilikensis</name>
    <dbReference type="NCBI Taxonomy" id="2605989"/>
    <lineage>
        <taxon>Bacteria</taxon>
        <taxon>Pseudomonadati</taxon>
        <taxon>Planctomycetota</taxon>
        <taxon>Planctomycetia</taxon>
        <taxon>Planctomycetales</taxon>
        <taxon>Planctomycetaceae</taxon>
        <taxon>Gimesia</taxon>
    </lineage>
</organism>